<dbReference type="Proteomes" id="UP000267418">
    <property type="component" value="Unassembled WGS sequence"/>
</dbReference>
<dbReference type="RefSeq" id="WP_126468612.1">
    <property type="nucleotide sequence ID" value="NZ_RXOE01000001.1"/>
</dbReference>
<evidence type="ECO:0000313" key="8">
    <source>
        <dbReference type="Proteomes" id="UP000267418"/>
    </source>
</evidence>
<proteinExistence type="inferred from homology"/>
<name>A0A3S0JAW8_9BURK</name>
<evidence type="ECO:0000256" key="1">
    <source>
        <dbReference type="ARBA" id="ARBA00022630"/>
    </source>
</evidence>
<feature type="domain" description="Acyl-CoA dehydrogenase C-terminal" evidence="6">
    <location>
        <begin position="257"/>
        <end position="388"/>
    </location>
</feature>
<dbReference type="SUPFAM" id="SSF56645">
    <property type="entry name" value="Acyl-CoA dehydrogenase NM domain-like"/>
    <property type="match status" value="1"/>
</dbReference>
<dbReference type="Gene3D" id="1.10.540.10">
    <property type="entry name" value="Acyl-CoA dehydrogenase/oxidase, N-terminal domain"/>
    <property type="match status" value="1"/>
</dbReference>
<dbReference type="Pfam" id="PF02770">
    <property type="entry name" value="Acyl-CoA_dh_M"/>
    <property type="match status" value="1"/>
</dbReference>
<dbReference type="Pfam" id="PF08028">
    <property type="entry name" value="Acyl-CoA_dh_2"/>
    <property type="match status" value="1"/>
</dbReference>
<dbReference type="GO" id="GO:0050660">
    <property type="term" value="F:flavin adenine dinucleotide binding"/>
    <property type="evidence" value="ECO:0007669"/>
    <property type="project" value="InterPro"/>
</dbReference>
<dbReference type="PIRSF" id="PIRSF016578">
    <property type="entry name" value="HsaA"/>
    <property type="match status" value="1"/>
</dbReference>
<dbReference type="PANTHER" id="PTHR48083:SF19">
    <property type="entry name" value="FLAVIN-DEPENDENT MONOOXYGENASE, OXYGENASE SUBUNIT HSAA"/>
    <property type="match status" value="1"/>
</dbReference>
<accession>A0A3S0JAW8</accession>
<dbReference type="InterPro" id="IPR023922">
    <property type="entry name" value="S04_starv_induced_SfnB"/>
</dbReference>
<evidence type="ECO:0000256" key="3">
    <source>
        <dbReference type="ARBA" id="ARBA00049661"/>
    </source>
</evidence>
<dbReference type="InterPro" id="IPR050741">
    <property type="entry name" value="Acyl-CoA_dehydrogenase"/>
</dbReference>
<evidence type="ECO:0000259" key="4">
    <source>
        <dbReference type="Pfam" id="PF02770"/>
    </source>
</evidence>
<evidence type="ECO:0000256" key="2">
    <source>
        <dbReference type="ARBA" id="ARBA00023002"/>
    </source>
</evidence>
<protein>
    <submittedName>
        <fullName evidence="7">SfnB family sulfur acquisition oxidoreductase</fullName>
        <ecNumber evidence="7">1.-.-.-</ecNumber>
    </submittedName>
</protein>
<feature type="domain" description="Acyl-CoA oxidase/dehydrogenase middle" evidence="4">
    <location>
        <begin position="155"/>
        <end position="230"/>
    </location>
</feature>
<dbReference type="PANTHER" id="PTHR48083">
    <property type="entry name" value="MEDIUM-CHAIN SPECIFIC ACYL-COA DEHYDROGENASE, MITOCHONDRIAL-RELATED"/>
    <property type="match status" value="1"/>
</dbReference>
<dbReference type="EC" id="1.-.-.-" evidence="7"/>
<dbReference type="Pfam" id="PF02771">
    <property type="entry name" value="Acyl-CoA_dh_N"/>
    <property type="match status" value="1"/>
</dbReference>
<dbReference type="OrthoDB" id="571684at2"/>
<gene>
    <name evidence="7" type="ORF">EJP69_02505</name>
</gene>
<dbReference type="InterPro" id="IPR009100">
    <property type="entry name" value="AcylCoA_DH/oxidase_NM_dom_sf"/>
</dbReference>
<dbReference type="Gene3D" id="1.20.140.10">
    <property type="entry name" value="Butyryl-CoA Dehydrogenase, subunit A, domain 3"/>
    <property type="match status" value="1"/>
</dbReference>
<dbReference type="GO" id="GO:0016712">
    <property type="term" value="F:oxidoreductase activity, acting on paired donors, with incorporation or reduction of molecular oxygen, reduced flavin or flavoprotein as one donor, and incorporation of one atom of oxygen"/>
    <property type="evidence" value="ECO:0007669"/>
    <property type="project" value="TreeGrafter"/>
</dbReference>
<organism evidence="7 8">
    <name type="scientific">Variovorax gossypii</name>
    <dbReference type="NCBI Taxonomy" id="1679495"/>
    <lineage>
        <taxon>Bacteria</taxon>
        <taxon>Pseudomonadati</taxon>
        <taxon>Pseudomonadota</taxon>
        <taxon>Betaproteobacteria</taxon>
        <taxon>Burkholderiales</taxon>
        <taxon>Comamonadaceae</taxon>
        <taxon>Variovorax</taxon>
    </lineage>
</organism>
<dbReference type="InterPro" id="IPR036250">
    <property type="entry name" value="AcylCo_DH-like_C"/>
</dbReference>
<dbReference type="InterPro" id="IPR013786">
    <property type="entry name" value="AcylCoA_DH/ox_N"/>
</dbReference>
<dbReference type="GO" id="GO:0003995">
    <property type="term" value="F:acyl-CoA dehydrogenase activity"/>
    <property type="evidence" value="ECO:0007669"/>
    <property type="project" value="TreeGrafter"/>
</dbReference>
<dbReference type="NCBIfam" id="TIGR04022">
    <property type="entry name" value="sulfur_SfnB"/>
    <property type="match status" value="1"/>
</dbReference>
<evidence type="ECO:0000259" key="6">
    <source>
        <dbReference type="Pfam" id="PF08028"/>
    </source>
</evidence>
<dbReference type="GO" id="GO:0005737">
    <property type="term" value="C:cytoplasm"/>
    <property type="evidence" value="ECO:0007669"/>
    <property type="project" value="TreeGrafter"/>
</dbReference>
<evidence type="ECO:0000313" key="7">
    <source>
        <dbReference type="EMBL" id="RTQ36634.1"/>
    </source>
</evidence>
<comment type="similarity">
    <text evidence="3">Belongs to the HpaH/HsaA monooxygenase family.</text>
</comment>
<dbReference type="EMBL" id="RXOE01000001">
    <property type="protein sequence ID" value="RTQ36634.1"/>
    <property type="molecule type" value="Genomic_DNA"/>
</dbReference>
<dbReference type="AlphaFoldDB" id="A0A3S0JAW8"/>
<dbReference type="Gene3D" id="2.40.110.10">
    <property type="entry name" value="Butyryl-CoA Dehydrogenase, subunit A, domain 2"/>
    <property type="match status" value="1"/>
</dbReference>
<evidence type="ECO:0000259" key="5">
    <source>
        <dbReference type="Pfam" id="PF02771"/>
    </source>
</evidence>
<keyword evidence="8" id="KW-1185">Reference proteome</keyword>
<dbReference type="SUPFAM" id="SSF47203">
    <property type="entry name" value="Acyl-CoA dehydrogenase C-terminal domain-like"/>
    <property type="match status" value="1"/>
</dbReference>
<dbReference type="InterPro" id="IPR046373">
    <property type="entry name" value="Acyl-CoA_Oxase/DH_mid-dom_sf"/>
</dbReference>
<keyword evidence="1" id="KW-0285">Flavoprotein</keyword>
<dbReference type="InterPro" id="IPR006091">
    <property type="entry name" value="Acyl-CoA_Oxase/DH_mid-dom"/>
</dbReference>
<dbReference type="GO" id="GO:0033539">
    <property type="term" value="P:fatty acid beta-oxidation using acyl-CoA dehydrogenase"/>
    <property type="evidence" value="ECO:0007669"/>
    <property type="project" value="TreeGrafter"/>
</dbReference>
<comment type="caution">
    <text evidence="7">The sequence shown here is derived from an EMBL/GenBank/DDBJ whole genome shotgun (WGS) entry which is preliminary data.</text>
</comment>
<reference evidence="7 8" key="1">
    <citation type="submission" date="2018-12" db="EMBL/GenBank/DDBJ databases">
        <title>The genome of Variovorax gossypii DSM 100435.</title>
        <authorList>
            <person name="Gao J."/>
            <person name="Sun J."/>
        </authorList>
    </citation>
    <scope>NUCLEOTIDE SEQUENCE [LARGE SCALE GENOMIC DNA]</scope>
    <source>
        <strain evidence="7 8">DSM 100435</strain>
    </source>
</reference>
<dbReference type="InterPro" id="IPR037069">
    <property type="entry name" value="AcylCoA_DH/ox_N_sf"/>
</dbReference>
<keyword evidence="2 7" id="KW-0560">Oxidoreductase</keyword>
<feature type="domain" description="Acyl-CoA dehydrogenase/oxidase N-terminal" evidence="5">
    <location>
        <begin position="43"/>
        <end position="137"/>
    </location>
</feature>
<sequence length="413" mass="43768">MNAVLASVTKRQQPAHRTARAVQAGQVLRSDAEVLQAARRIAGLIAEGSAERDRDRILPEPELDLVSGAGLWAMNVPREHGGAGVSYATVAQVFAILSAADASIGQIQQNHNSAVFWLSTIGTAAQKDFFLGEILRGCRFGNANTDAPGKQGVQPTVIARTARGHVLSGEKIYATGALFAHYVTVIGQNEAGEKTVAVIPAGTPGLSIEDDWQGFGQRTTASGRVRLDRVELPDLCVLPIHRAYSEQAMGAVSQLSHVGIDLGIAQAALDDTVRFLRGHSSISQPESSPRAVVDPLVIAQAGEIQIRIHAAEAMTQRAGLAVDAAIAEPDRALRAAASLAVAEAKVLTSEVALLASSKLFELCGTRSAQSPHAFDRHWRNARVHTLHDPVRHKYTVVGDHLLNGILPESAGAL</sequence>
<dbReference type="InterPro" id="IPR013107">
    <property type="entry name" value="Acyl-CoA_DH_C"/>
</dbReference>